<evidence type="ECO:0000256" key="22">
    <source>
        <dbReference type="PIRSR" id="PIRSR026389-4"/>
    </source>
</evidence>
<comment type="catalytic activity">
    <reaction evidence="1">
        <text>ATP + protein L-histidine = ADP + protein N-phospho-L-histidine.</text>
        <dbReference type="EC" id="2.7.13.3"/>
    </reaction>
</comment>
<evidence type="ECO:0000256" key="25">
    <source>
        <dbReference type="SAM" id="SignalP"/>
    </source>
</evidence>
<dbReference type="SMART" id="SM00065">
    <property type="entry name" value="GAF"/>
    <property type="match status" value="1"/>
</dbReference>
<dbReference type="InterPro" id="IPR005467">
    <property type="entry name" value="His_kinase_dom"/>
</dbReference>
<dbReference type="AlphaFoldDB" id="A0A833V0Z6"/>
<dbReference type="Pfam" id="PF00512">
    <property type="entry name" value="HisKA"/>
    <property type="match status" value="1"/>
</dbReference>
<dbReference type="Gene3D" id="3.40.50.2300">
    <property type="match status" value="1"/>
</dbReference>
<organism evidence="28 29">
    <name type="scientific">Carex littledalei</name>
    <dbReference type="NCBI Taxonomy" id="544730"/>
    <lineage>
        <taxon>Eukaryota</taxon>
        <taxon>Viridiplantae</taxon>
        <taxon>Streptophyta</taxon>
        <taxon>Embryophyta</taxon>
        <taxon>Tracheophyta</taxon>
        <taxon>Spermatophyta</taxon>
        <taxon>Magnoliopsida</taxon>
        <taxon>Liliopsida</taxon>
        <taxon>Poales</taxon>
        <taxon>Cyperaceae</taxon>
        <taxon>Cyperoideae</taxon>
        <taxon>Cariceae</taxon>
        <taxon>Carex</taxon>
        <taxon>Carex subgen. Euthyceras</taxon>
    </lineage>
</organism>
<sequence>MIVRALAYGLLLTSFFFPVSAIDIGLGLGQCNCEGWDLISWSVESILQCQKVSDFLIAAAYFSIPLELLYFATCTNLFPFKWIVLQFGAFIVLCGLTHLLTVFTYEPHSFLLVLSLTVAKFMTALVSFATTITLLTLIPQLLRIKVRENFLRIKARELDREVVLMKRQEEASWHVRMLTHEIRKSLDRHTILYTTMVELSKTLNLQNCAVWMPNESRREMILTHQLIERSSPSDPYSYSIAIDDPDVMEIKGSNRAKILKPDSVLGLASSGSASSGSSILEPGPVAAIRMPMLKASNFKGGTPVIIQAKYAILVLVLPRENSRDWSDQELEIVEVVADQVAVALSHASVLEESQLMREKLEEQNRDLLLAQHEAVQASAARSSFQITMSEGMRRPMHSIVGLVSMLQMEKLKPEQRLVVDAIAKTSVVVSTLVSDVMDMSTLQQEHFSLVMRPFDLTSLVKEAVSVTRSLCDSRDIGFGYQVEESLPGKVIGDEKRVFHVILHMVGTLVSSCSGGGSVSFYVSGFDGSVDMGGQEWIPWKLSTSDGYICVKFEIGVRKLGSARAGSFSSAGRGLGRPITEASEMGLSFNMCKKLVQTMNGNIWSASSADGSLQTLTLVLQFQLQLIHPVSIARTGSGSTELIRASSSPPSFKGLRVLLVDEDVSNRVVTRKILEKLGCRVCSVASGTQCLTSLSAGATPFQLLILDLNMKQIDGFEVSNRIRKFRSGCWPLIVALTAGSEENVWDKCVQSGINGLIQKPATLMALADELYRVLQNT</sequence>
<dbReference type="Pfam" id="PF00072">
    <property type="entry name" value="Response_reg"/>
    <property type="match status" value="1"/>
</dbReference>
<feature type="binding site" evidence="20">
    <location>
        <position position="98"/>
    </location>
    <ligand>
        <name>Cu cation</name>
        <dbReference type="ChEBI" id="CHEBI:23378"/>
    </ligand>
</feature>
<dbReference type="Pfam" id="PF01590">
    <property type="entry name" value="GAF"/>
    <property type="match status" value="1"/>
</dbReference>
<dbReference type="InterPro" id="IPR014525">
    <property type="entry name" value="ETR"/>
</dbReference>
<dbReference type="GO" id="GO:0004674">
    <property type="term" value="F:protein serine/threonine kinase activity"/>
    <property type="evidence" value="ECO:0007669"/>
    <property type="project" value="UniProtKB-ARBA"/>
</dbReference>
<comment type="subcellular location">
    <subcellularLocation>
        <location evidence="2">Endoplasmic reticulum membrane</location>
        <topology evidence="2">Multi-pass membrane protein</topology>
    </subcellularLocation>
</comment>
<feature type="transmembrane region" description="Helical" evidence="24">
    <location>
        <begin position="111"/>
        <end position="138"/>
    </location>
</feature>
<dbReference type="InterPro" id="IPR003661">
    <property type="entry name" value="HisK_dim/P_dom"/>
</dbReference>
<keyword evidence="25" id="KW-0732">Signal</keyword>
<keyword evidence="17 21" id="KW-1015">Disulfide bond</keyword>
<evidence type="ECO:0000256" key="1">
    <source>
        <dbReference type="ARBA" id="ARBA00000085"/>
    </source>
</evidence>
<dbReference type="PANTHER" id="PTHR24423:SF633">
    <property type="entry name" value="ETHYLENE RECEPTOR 2"/>
    <property type="match status" value="1"/>
</dbReference>
<dbReference type="CDD" id="cd16938">
    <property type="entry name" value="HATPase_ETR2_ERS2-EIN4-like"/>
    <property type="match status" value="1"/>
</dbReference>
<dbReference type="GO" id="GO:0005789">
    <property type="term" value="C:endoplasmic reticulum membrane"/>
    <property type="evidence" value="ECO:0007669"/>
    <property type="project" value="UniProtKB-SubCell"/>
</dbReference>
<evidence type="ECO:0000256" key="24">
    <source>
        <dbReference type="SAM" id="Phobius"/>
    </source>
</evidence>
<evidence type="ECO:0000256" key="9">
    <source>
        <dbReference type="ARBA" id="ARBA00022745"/>
    </source>
</evidence>
<dbReference type="SMART" id="SM00448">
    <property type="entry name" value="REC"/>
    <property type="match status" value="1"/>
</dbReference>
<dbReference type="InterPro" id="IPR001789">
    <property type="entry name" value="Sig_transdc_resp-reg_receiver"/>
</dbReference>
<keyword evidence="6 24" id="KW-0812">Transmembrane</keyword>
<keyword evidence="8 19" id="KW-0547">Nucleotide-binding</keyword>
<keyword evidence="7 19" id="KW-0479">Metal-binding</keyword>
<evidence type="ECO:0000256" key="4">
    <source>
        <dbReference type="ARBA" id="ARBA00022553"/>
    </source>
</evidence>
<evidence type="ECO:0000256" key="23">
    <source>
        <dbReference type="PROSITE-ProRule" id="PRU00169"/>
    </source>
</evidence>
<evidence type="ECO:0000256" key="2">
    <source>
        <dbReference type="ARBA" id="ARBA00004477"/>
    </source>
</evidence>
<dbReference type="SMART" id="SM00388">
    <property type="entry name" value="HisKA"/>
    <property type="match status" value="1"/>
</dbReference>
<feature type="cross-link" description="Glycyl lysine isopeptide (Lys-Gly) (interchain with G-Cter in ubiquitin)" evidence="22">
    <location>
        <position position="758"/>
    </location>
</feature>
<keyword evidence="29" id="KW-1185">Reference proteome</keyword>
<dbReference type="InterPro" id="IPR058544">
    <property type="entry name" value="ETR1_N"/>
</dbReference>
<feature type="disulfide bond" description="Interchain" evidence="21">
    <location>
        <position position="33"/>
    </location>
</feature>
<evidence type="ECO:0000256" key="12">
    <source>
        <dbReference type="ARBA" id="ARBA00022840"/>
    </source>
</evidence>
<evidence type="ECO:0000256" key="17">
    <source>
        <dbReference type="ARBA" id="ARBA00023157"/>
    </source>
</evidence>
<evidence type="ECO:0000256" key="16">
    <source>
        <dbReference type="ARBA" id="ARBA00023136"/>
    </source>
</evidence>
<evidence type="ECO:0000259" key="27">
    <source>
        <dbReference type="PROSITE" id="PS50110"/>
    </source>
</evidence>
<dbReference type="GO" id="GO:0046872">
    <property type="term" value="F:metal ion binding"/>
    <property type="evidence" value="ECO:0007669"/>
    <property type="project" value="UniProtKB-UniRule"/>
</dbReference>
<dbReference type="GO" id="GO:0000155">
    <property type="term" value="F:phosphorelay sensor kinase activity"/>
    <property type="evidence" value="ECO:0007669"/>
    <property type="project" value="InterPro"/>
</dbReference>
<evidence type="ECO:0000256" key="19">
    <source>
        <dbReference type="PIRNR" id="PIRNR026389"/>
    </source>
</evidence>
<dbReference type="GO" id="GO:0038199">
    <property type="term" value="F:ethylene receptor activity"/>
    <property type="evidence" value="ECO:0007669"/>
    <property type="project" value="UniProtKB-UniRule"/>
</dbReference>
<dbReference type="SUPFAM" id="SSF52172">
    <property type="entry name" value="CheY-like"/>
    <property type="match status" value="1"/>
</dbReference>
<evidence type="ECO:0000256" key="20">
    <source>
        <dbReference type="PIRSR" id="PIRSR026389-2"/>
    </source>
</evidence>
<dbReference type="CDD" id="cd19933">
    <property type="entry name" value="REC_ETR-like"/>
    <property type="match status" value="1"/>
</dbReference>
<evidence type="ECO:0000256" key="3">
    <source>
        <dbReference type="ARBA" id="ARBA00009842"/>
    </source>
</evidence>
<gene>
    <name evidence="28" type="ORF">FCM35_KLT13292</name>
</gene>
<protein>
    <recommendedName>
        <fullName evidence="19">Ethylene receptor</fullName>
    </recommendedName>
</protein>
<dbReference type="SUPFAM" id="SSF55781">
    <property type="entry name" value="GAF domain-like"/>
    <property type="match status" value="1"/>
</dbReference>
<keyword evidence="12 19" id="KW-0067">ATP-binding</keyword>
<evidence type="ECO:0000313" key="29">
    <source>
        <dbReference type="Proteomes" id="UP000623129"/>
    </source>
</evidence>
<feature type="domain" description="Histidine kinase" evidence="26">
    <location>
        <begin position="387"/>
        <end position="621"/>
    </location>
</feature>
<keyword evidence="18 19" id="KW-0675">Receptor</keyword>
<evidence type="ECO:0000256" key="14">
    <source>
        <dbReference type="ARBA" id="ARBA00023008"/>
    </source>
</evidence>
<evidence type="ECO:0000313" key="28">
    <source>
        <dbReference type="EMBL" id="KAF3322151.1"/>
    </source>
</evidence>
<dbReference type="PROSITE" id="PS50109">
    <property type="entry name" value="HIS_KIN"/>
    <property type="match status" value="1"/>
</dbReference>
<proteinExistence type="inferred from homology"/>
<dbReference type="GO" id="GO:0005524">
    <property type="term" value="F:ATP binding"/>
    <property type="evidence" value="ECO:0007669"/>
    <property type="project" value="UniProtKB-UniRule"/>
</dbReference>
<evidence type="ECO:0000256" key="7">
    <source>
        <dbReference type="ARBA" id="ARBA00022723"/>
    </source>
</evidence>
<dbReference type="PROSITE" id="PS50110">
    <property type="entry name" value="RESPONSE_REGULATORY"/>
    <property type="match status" value="1"/>
</dbReference>
<evidence type="ECO:0000256" key="5">
    <source>
        <dbReference type="ARBA" id="ARBA00022679"/>
    </source>
</evidence>
<keyword evidence="9 19" id="KW-0936">Ethylene signaling pathway</keyword>
<evidence type="ECO:0000256" key="21">
    <source>
        <dbReference type="PIRSR" id="PIRSR026389-3"/>
    </source>
</evidence>
<dbReference type="InterPro" id="IPR036097">
    <property type="entry name" value="HisK_dim/P_sf"/>
</dbReference>
<dbReference type="InterPro" id="IPR036890">
    <property type="entry name" value="HATPase_C_sf"/>
</dbReference>
<name>A0A833V0Z6_9POAL</name>
<evidence type="ECO:0000256" key="8">
    <source>
        <dbReference type="ARBA" id="ARBA00022741"/>
    </source>
</evidence>
<feature type="disulfide bond" description="Interchain" evidence="21">
    <location>
        <position position="31"/>
    </location>
</feature>
<dbReference type="Gene3D" id="3.30.565.10">
    <property type="entry name" value="Histidine kinase-like ATPase, C-terminal domain"/>
    <property type="match status" value="1"/>
</dbReference>
<dbReference type="InterPro" id="IPR011006">
    <property type="entry name" value="CheY-like_superfamily"/>
</dbReference>
<dbReference type="PANTHER" id="PTHR24423">
    <property type="entry name" value="TWO-COMPONENT SENSOR HISTIDINE KINASE"/>
    <property type="match status" value="1"/>
</dbReference>
<dbReference type="FunFam" id="1.10.287.130:FF:000087">
    <property type="entry name" value="Ethylene receptor 4"/>
    <property type="match status" value="1"/>
</dbReference>
<dbReference type="InterPro" id="IPR029016">
    <property type="entry name" value="GAF-like_dom_sf"/>
</dbReference>
<keyword evidence="4 23" id="KW-0597">Phosphoprotein</keyword>
<feature type="chain" id="PRO_5032289224" description="Ethylene receptor" evidence="25">
    <location>
        <begin position="22"/>
        <end position="776"/>
    </location>
</feature>
<reference evidence="28" key="1">
    <citation type="submission" date="2020-01" db="EMBL/GenBank/DDBJ databases">
        <title>Genome sequence of Kobresia littledalei, the first chromosome-level genome in the family Cyperaceae.</title>
        <authorList>
            <person name="Qu G."/>
        </authorList>
    </citation>
    <scope>NUCLEOTIDE SEQUENCE</scope>
    <source>
        <strain evidence="28">C.B.Clarke</strain>
        <tissue evidence="28">Leaf</tissue>
    </source>
</reference>
<dbReference type="Proteomes" id="UP000623129">
    <property type="component" value="Unassembled WGS sequence"/>
</dbReference>
<comment type="cofactor">
    <cofactor evidence="20">
        <name>Cu cation</name>
        <dbReference type="ChEBI" id="CHEBI:23378"/>
    </cofactor>
    <text evidence="20">Binds 1 copper ion per dimer.</text>
</comment>
<dbReference type="OrthoDB" id="60033at2759"/>
<dbReference type="GO" id="GO:0051740">
    <property type="term" value="F:ethylene binding"/>
    <property type="evidence" value="ECO:0007669"/>
    <property type="project" value="UniProtKB-UniRule"/>
</dbReference>
<feature type="modified residue" description="4-aspartylphosphate" evidence="23">
    <location>
        <position position="706"/>
    </location>
</feature>
<dbReference type="SUPFAM" id="SSF47384">
    <property type="entry name" value="Homodimeric domain of signal transducing histidine kinase"/>
    <property type="match status" value="1"/>
</dbReference>
<dbReference type="FunFam" id="3.40.50.2300:FF:000240">
    <property type="entry name" value="Ethylene receptor"/>
    <property type="match status" value="1"/>
</dbReference>
<evidence type="ECO:0000256" key="10">
    <source>
        <dbReference type="ARBA" id="ARBA00022777"/>
    </source>
</evidence>
<dbReference type="PIRSF" id="PIRSF026389">
    <property type="entry name" value="Ethyln_sen_HK"/>
    <property type="match status" value="1"/>
</dbReference>
<evidence type="ECO:0000256" key="15">
    <source>
        <dbReference type="ARBA" id="ARBA00023012"/>
    </source>
</evidence>
<dbReference type="Gene3D" id="3.30.450.40">
    <property type="match status" value="1"/>
</dbReference>
<evidence type="ECO:0000256" key="18">
    <source>
        <dbReference type="ARBA" id="ARBA00023170"/>
    </source>
</evidence>
<keyword evidence="13 24" id="KW-1133">Transmembrane helix</keyword>
<dbReference type="EMBL" id="SWLB01000025">
    <property type="protein sequence ID" value="KAF3322151.1"/>
    <property type="molecule type" value="Genomic_DNA"/>
</dbReference>
<keyword evidence="16 19" id="KW-0472">Membrane</keyword>
<keyword evidence="5 19" id="KW-0808">Transferase</keyword>
<comment type="caution">
    <text evidence="28">The sequence shown here is derived from an EMBL/GenBank/DDBJ whole genome shotgun (WGS) entry which is preliminary data.</text>
</comment>
<evidence type="ECO:0000259" key="26">
    <source>
        <dbReference type="PROSITE" id="PS50109"/>
    </source>
</evidence>
<dbReference type="SUPFAM" id="SSF55874">
    <property type="entry name" value="ATPase domain of HSP90 chaperone/DNA topoisomerase II/histidine kinase"/>
    <property type="match status" value="1"/>
</dbReference>
<dbReference type="InterPro" id="IPR003018">
    <property type="entry name" value="GAF"/>
</dbReference>
<evidence type="ECO:0000256" key="6">
    <source>
        <dbReference type="ARBA" id="ARBA00022692"/>
    </source>
</evidence>
<feature type="binding site" evidence="20">
    <location>
        <position position="94"/>
    </location>
    <ligand>
        <name>Cu cation</name>
        <dbReference type="ChEBI" id="CHEBI:23378"/>
    </ligand>
</feature>
<evidence type="ECO:0000256" key="11">
    <source>
        <dbReference type="ARBA" id="ARBA00022824"/>
    </source>
</evidence>
<comment type="similarity">
    <text evidence="3 19">Belongs to the ethylene receptor family.</text>
</comment>
<evidence type="ECO:0000256" key="13">
    <source>
        <dbReference type="ARBA" id="ARBA00022989"/>
    </source>
</evidence>
<keyword evidence="10 19" id="KW-0418">Kinase</keyword>
<dbReference type="Pfam" id="PF25487">
    <property type="entry name" value="ETR1_N"/>
    <property type="match status" value="1"/>
</dbReference>
<comment type="function">
    <text evidence="19">May act early in the ethylene signal transduction pathway, possibly as an ethylene receptor, or as a regulator of the pathway.</text>
</comment>
<feature type="signal peptide" evidence="25">
    <location>
        <begin position="1"/>
        <end position="21"/>
    </location>
</feature>
<keyword evidence="15 19" id="KW-0902">Two-component regulatory system</keyword>
<accession>A0A833V0Z6</accession>
<feature type="transmembrane region" description="Helical" evidence="24">
    <location>
        <begin position="84"/>
        <end position="105"/>
    </location>
</feature>
<dbReference type="Gene3D" id="1.10.287.130">
    <property type="match status" value="1"/>
</dbReference>
<keyword evidence="14 19" id="KW-0186">Copper</keyword>
<dbReference type="GO" id="GO:0010105">
    <property type="term" value="P:negative regulation of ethylene-activated signaling pathway"/>
    <property type="evidence" value="ECO:0007669"/>
    <property type="project" value="UniProtKB-ARBA"/>
</dbReference>
<keyword evidence="11 19" id="KW-0256">Endoplasmic reticulum</keyword>
<feature type="domain" description="Response regulatory" evidence="27">
    <location>
        <begin position="655"/>
        <end position="773"/>
    </location>
</feature>